<dbReference type="InterPro" id="IPR012506">
    <property type="entry name" value="TMEM86B-like"/>
</dbReference>
<evidence type="ECO:0000256" key="2">
    <source>
        <dbReference type="ARBA" id="ARBA00007375"/>
    </source>
</evidence>
<comment type="subcellular location">
    <subcellularLocation>
        <location evidence="1">Membrane</location>
        <topology evidence="1">Multi-pass membrane protein</topology>
    </subcellularLocation>
</comment>
<keyword evidence="8" id="KW-1185">Reference proteome</keyword>
<keyword evidence="4 6" id="KW-1133">Transmembrane helix</keyword>
<accession>G7WGJ7</accession>
<evidence type="ECO:0000313" key="8">
    <source>
        <dbReference type="Proteomes" id="UP000006346"/>
    </source>
</evidence>
<organism evidence="7 8">
    <name type="scientific">Desulfosporosinus orientis (strain ATCC 19365 / DSM 765 / NCIMB 8382 / VKM B-1628 / Singapore I)</name>
    <name type="common">Desulfotomaculum orientis</name>
    <dbReference type="NCBI Taxonomy" id="768706"/>
    <lineage>
        <taxon>Bacteria</taxon>
        <taxon>Bacillati</taxon>
        <taxon>Bacillota</taxon>
        <taxon>Clostridia</taxon>
        <taxon>Eubacteriales</taxon>
        <taxon>Desulfitobacteriaceae</taxon>
        <taxon>Desulfosporosinus</taxon>
    </lineage>
</organism>
<dbReference type="PANTHER" id="PTHR31885:SF6">
    <property type="entry name" value="GH04784P"/>
    <property type="match status" value="1"/>
</dbReference>
<dbReference type="PANTHER" id="PTHR31885">
    <property type="entry name" value="GH04784P"/>
    <property type="match status" value="1"/>
</dbReference>
<dbReference type="Proteomes" id="UP000006346">
    <property type="component" value="Chromosome"/>
</dbReference>
<feature type="transmembrane region" description="Helical" evidence="6">
    <location>
        <begin position="12"/>
        <end position="35"/>
    </location>
</feature>
<gene>
    <name evidence="7" type="ordered locus">Desor_2517</name>
</gene>
<evidence type="ECO:0000256" key="4">
    <source>
        <dbReference type="ARBA" id="ARBA00022989"/>
    </source>
</evidence>
<dbReference type="eggNOG" id="COG3714">
    <property type="taxonomic scope" value="Bacteria"/>
</dbReference>
<feature type="transmembrane region" description="Helical" evidence="6">
    <location>
        <begin position="91"/>
        <end position="111"/>
    </location>
</feature>
<dbReference type="GO" id="GO:0016787">
    <property type="term" value="F:hydrolase activity"/>
    <property type="evidence" value="ECO:0007669"/>
    <property type="project" value="TreeGrafter"/>
</dbReference>
<feature type="transmembrane region" description="Helical" evidence="6">
    <location>
        <begin position="55"/>
        <end position="79"/>
    </location>
</feature>
<sequence length="230" mass="26720">MSIILNKTSFWRCGAILQFLIVIVFIVDFIVNLYADKNNIQKLKVLTKPLLVPLIILFYLTSAVQINWLIVSALFFGFLGDFSLLWGSKKIFFAIGLFAFLVGHLFYTWAFLQSIQYFEVVPIWFFIFLVPYILYCCAILRILRPNLKNMIVPVVIYMCVILMMSFTSLCRIWNGFTLPFILPFLGSLFFIASDSVLAYNNFNVPLKNYETLIMYTYILAQVLIMAGFLY</sequence>
<feature type="transmembrane region" description="Helical" evidence="6">
    <location>
        <begin position="212"/>
        <end position="229"/>
    </location>
</feature>
<dbReference type="HOGENOM" id="CLU_079086_0_1_9"/>
<evidence type="ECO:0000256" key="3">
    <source>
        <dbReference type="ARBA" id="ARBA00022692"/>
    </source>
</evidence>
<evidence type="ECO:0000313" key="7">
    <source>
        <dbReference type="EMBL" id="AET68074.1"/>
    </source>
</evidence>
<dbReference type="GO" id="GO:0016020">
    <property type="term" value="C:membrane"/>
    <property type="evidence" value="ECO:0007669"/>
    <property type="project" value="UniProtKB-SubCell"/>
</dbReference>
<dbReference type="EMBL" id="CP003108">
    <property type="protein sequence ID" value="AET68074.1"/>
    <property type="molecule type" value="Genomic_DNA"/>
</dbReference>
<proteinExistence type="inferred from homology"/>
<reference evidence="8" key="1">
    <citation type="submission" date="2011-11" db="EMBL/GenBank/DDBJ databases">
        <title>Complete sequence of Desulfosporosinus orientis DSM 765.</title>
        <authorList>
            <person name="Lucas S."/>
            <person name="Han J."/>
            <person name="Lapidus A."/>
            <person name="Cheng J.-F."/>
            <person name="Goodwin L."/>
            <person name="Pitluck S."/>
            <person name="Peters L."/>
            <person name="Ovchinnikova G."/>
            <person name="Teshima H."/>
            <person name="Detter J.C."/>
            <person name="Han C."/>
            <person name="Tapia R."/>
            <person name="Land M."/>
            <person name="Hauser L."/>
            <person name="Kyrpides N."/>
            <person name="Ivanova N."/>
            <person name="Pagani I."/>
            <person name="Pester M."/>
            <person name="Spring S."/>
            <person name="Ollivier B."/>
            <person name="Rattei T."/>
            <person name="Klenk H.-P."/>
            <person name="Wagner M."/>
            <person name="Loy A."/>
            <person name="Woyke T."/>
        </authorList>
    </citation>
    <scope>NUCLEOTIDE SEQUENCE [LARGE SCALE GENOMIC DNA]</scope>
    <source>
        <strain evidence="8">ATCC 19365 / DSM 765 / NCIMB 8382 / VKM B-1628</strain>
    </source>
</reference>
<comment type="similarity">
    <text evidence="2">Belongs to the TMEM86 family.</text>
</comment>
<feature type="transmembrane region" description="Helical" evidence="6">
    <location>
        <begin position="123"/>
        <end position="143"/>
    </location>
</feature>
<keyword evidence="5 6" id="KW-0472">Membrane</keyword>
<reference evidence="7 8" key="2">
    <citation type="journal article" date="2012" name="J. Bacteriol.">
        <title>Complete genome sequences of Desulfosporosinus orientis DSM765T, Desulfosporosinus youngiae DSM17734T, Desulfosporosinus meridiei DSM13257T, and Desulfosporosinus acidiphilus DSM22704T.</title>
        <authorList>
            <person name="Pester M."/>
            <person name="Brambilla E."/>
            <person name="Alazard D."/>
            <person name="Rattei T."/>
            <person name="Weinmaier T."/>
            <person name="Han J."/>
            <person name="Lucas S."/>
            <person name="Lapidus A."/>
            <person name="Cheng J.F."/>
            <person name="Goodwin L."/>
            <person name="Pitluck S."/>
            <person name="Peters L."/>
            <person name="Ovchinnikova G."/>
            <person name="Teshima H."/>
            <person name="Detter J.C."/>
            <person name="Han C.S."/>
            <person name="Tapia R."/>
            <person name="Land M.L."/>
            <person name="Hauser L."/>
            <person name="Kyrpides N.C."/>
            <person name="Ivanova N.N."/>
            <person name="Pagani I."/>
            <person name="Huntmann M."/>
            <person name="Wei C.L."/>
            <person name="Davenport K.W."/>
            <person name="Daligault H."/>
            <person name="Chain P.S."/>
            <person name="Chen A."/>
            <person name="Mavromatis K."/>
            <person name="Markowitz V."/>
            <person name="Szeto E."/>
            <person name="Mikhailova N."/>
            <person name="Pati A."/>
            <person name="Wagner M."/>
            <person name="Woyke T."/>
            <person name="Ollivier B."/>
            <person name="Klenk H.P."/>
            <person name="Spring S."/>
            <person name="Loy A."/>
        </authorList>
    </citation>
    <scope>NUCLEOTIDE SEQUENCE [LARGE SCALE GENOMIC DNA]</scope>
    <source>
        <strain evidence="8">ATCC 19365 / DSM 765 / NCIMB 8382 / VKM B-1628</strain>
    </source>
</reference>
<feature type="transmembrane region" description="Helical" evidence="6">
    <location>
        <begin position="150"/>
        <end position="174"/>
    </location>
</feature>
<dbReference type="AlphaFoldDB" id="G7WGJ7"/>
<dbReference type="PATRIC" id="fig|768706.3.peg.2529"/>
<dbReference type="Pfam" id="PF07947">
    <property type="entry name" value="YhhN"/>
    <property type="match status" value="1"/>
</dbReference>
<evidence type="ECO:0000256" key="6">
    <source>
        <dbReference type="SAM" id="Phobius"/>
    </source>
</evidence>
<feature type="transmembrane region" description="Helical" evidence="6">
    <location>
        <begin position="180"/>
        <end position="200"/>
    </location>
</feature>
<evidence type="ECO:0000256" key="5">
    <source>
        <dbReference type="ARBA" id="ARBA00023136"/>
    </source>
</evidence>
<keyword evidence="3 6" id="KW-0812">Transmembrane</keyword>
<protein>
    <submittedName>
        <fullName evidence="7">Putative membrane protein</fullName>
    </submittedName>
</protein>
<dbReference type="KEGG" id="dor:Desor_2517"/>
<name>G7WGJ7_DESOD</name>
<evidence type="ECO:0000256" key="1">
    <source>
        <dbReference type="ARBA" id="ARBA00004141"/>
    </source>
</evidence>